<feature type="compositionally biased region" description="Polar residues" evidence="2">
    <location>
        <begin position="112"/>
        <end position="127"/>
    </location>
</feature>
<feature type="region of interest" description="Disordered" evidence="2">
    <location>
        <begin position="92"/>
        <end position="138"/>
    </location>
</feature>
<feature type="domain" description="B30.2/SPRY" evidence="3">
    <location>
        <begin position="142"/>
        <end position="331"/>
    </location>
</feature>
<dbReference type="PROSITE" id="PS50896">
    <property type="entry name" value="LISH"/>
    <property type="match status" value="1"/>
</dbReference>
<feature type="region of interest" description="Disordered" evidence="2">
    <location>
        <begin position="479"/>
        <end position="520"/>
    </location>
</feature>
<dbReference type="InterPro" id="IPR035782">
    <property type="entry name" value="SPRY_RanBP9/10"/>
</dbReference>
<sequence length="650" mass="71234">MSYRRTSYASVAAGTAHPAYPLFTPRGSQLQDHDDPDSNSSTPQHSRYTQVVEPQGSPSDNDRRAGEALDFAPSMESVFVPSYLRRSRHMQRLEAAHKRRQETSREARVHHSSQPGLGSKQSSHTNLASKSASAAASRGVVHDVIERLPPLHPDEGIKPLPSKWNEADKCYGLEIMGGGLEVKYQGTIRTPDDAAAVRTDHPIPKECGIYYFEVTVLSRGKEGLIGIGLSTASPSLNRLPGWEAQSWGYHGDDGYSFACAASGKPYGPKFSSLDVIGCGINFRTGSAFFTKNGIFLGEAVHGVKPLDKLYPSVGIKKPQEHLRANFGQSPFVFDIDNLLERERQYVHHEINAARPIKSPLRPGLDETETIHELISQYLAHEGFIETAGQFNHDVREQKRALMADGSRSTDTDEHDDMSALHRQRVRAAILEGDIDKAFKCLGAYFPQVLEADANRDIYFRLRCRKFIEMILRSYEMQSRVGSPDGGDSGVPVSGTSNGNTADSMEVDTLNGKQSESEPMDTSAIDSVPAFAETKSSALLHNDLLNSAIQYGMELQMEFSSDTRQEIKKTLSDTFALIAYNDARQSVLADLMEGGGRVEIAELVNGAILVSLGKPRSALLERLCAQSQVLLDMLGKEGGAGAFVDLGGYLR</sequence>
<dbReference type="Pfam" id="PF10607">
    <property type="entry name" value="CTLH"/>
    <property type="match status" value="1"/>
</dbReference>
<evidence type="ECO:0000313" key="6">
    <source>
        <dbReference type="Proteomes" id="UP000243797"/>
    </source>
</evidence>
<dbReference type="PROSITE" id="PS50897">
    <property type="entry name" value="CTLH"/>
    <property type="match status" value="1"/>
</dbReference>
<evidence type="ECO:0000256" key="1">
    <source>
        <dbReference type="ARBA" id="ARBA00002343"/>
    </source>
</evidence>
<dbReference type="STRING" id="2082308.A0A2K1QQK7"/>
<dbReference type="PROSITE" id="PS50188">
    <property type="entry name" value="B302_SPRY"/>
    <property type="match status" value="1"/>
</dbReference>
<dbReference type="PANTHER" id="PTHR12864">
    <property type="entry name" value="RAN BINDING PROTEIN 9-RELATED"/>
    <property type="match status" value="1"/>
</dbReference>
<evidence type="ECO:0000259" key="4">
    <source>
        <dbReference type="PROSITE" id="PS50897"/>
    </source>
</evidence>
<feature type="compositionally biased region" description="Polar residues" evidence="2">
    <location>
        <begin position="493"/>
        <end position="502"/>
    </location>
</feature>
<dbReference type="SUPFAM" id="SSF49899">
    <property type="entry name" value="Concanavalin A-like lectins/glucanases"/>
    <property type="match status" value="1"/>
</dbReference>
<dbReference type="AlphaFoldDB" id="A0A2K1QQK7"/>
<dbReference type="SMART" id="SM00757">
    <property type="entry name" value="CRA"/>
    <property type="match status" value="1"/>
</dbReference>
<evidence type="ECO:0000256" key="2">
    <source>
        <dbReference type="SAM" id="MobiDB-lite"/>
    </source>
</evidence>
<reference evidence="5 6" key="1">
    <citation type="submission" date="2017-06" db="EMBL/GenBank/DDBJ databases">
        <title>Draft genome sequence of a variant of Elsinoe murrayae.</title>
        <authorList>
            <person name="Cheng Q."/>
        </authorList>
    </citation>
    <scope>NUCLEOTIDE SEQUENCE [LARGE SCALE GENOMIC DNA]</scope>
    <source>
        <strain evidence="5 6">CQ-2017a</strain>
    </source>
</reference>
<keyword evidence="6" id="KW-1185">Reference proteome</keyword>
<feature type="region of interest" description="Disordered" evidence="2">
    <location>
        <begin position="1"/>
        <end position="70"/>
    </location>
</feature>
<proteinExistence type="predicted"/>
<comment type="function">
    <text evidence="1">Involved in the proteasome-dependent degradation of fructose-1,6-bisphosphatase.</text>
</comment>
<evidence type="ECO:0000313" key="5">
    <source>
        <dbReference type="EMBL" id="PNS17376.1"/>
    </source>
</evidence>
<dbReference type="InterPro" id="IPR006594">
    <property type="entry name" value="LisH"/>
</dbReference>
<feature type="domain" description="CTLH" evidence="4">
    <location>
        <begin position="418"/>
        <end position="477"/>
    </location>
</feature>
<dbReference type="Pfam" id="PF00622">
    <property type="entry name" value="SPRY"/>
    <property type="match status" value="1"/>
</dbReference>
<protein>
    <submittedName>
        <fullName evidence="5">Uncharacterized protein</fullName>
    </submittedName>
</protein>
<dbReference type="InterPro" id="IPR050618">
    <property type="entry name" value="Ubq-SigPath_Reg"/>
</dbReference>
<dbReference type="InterPro" id="IPR043136">
    <property type="entry name" value="B30.2/SPRY_sf"/>
</dbReference>
<organism evidence="5 6">
    <name type="scientific">Sphaceloma murrayae</name>
    <dbReference type="NCBI Taxonomy" id="2082308"/>
    <lineage>
        <taxon>Eukaryota</taxon>
        <taxon>Fungi</taxon>
        <taxon>Dikarya</taxon>
        <taxon>Ascomycota</taxon>
        <taxon>Pezizomycotina</taxon>
        <taxon>Dothideomycetes</taxon>
        <taxon>Dothideomycetidae</taxon>
        <taxon>Myriangiales</taxon>
        <taxon>Elsinoaceae</taxon>
        <taxon>Sphaceloma</taxon>
    </lineage>
</organism>
<comment type="caution">
    <text evidence="5">The sequence shown here is derived from an EMBL/GenBank/DDBJ whole genome shotgun (WGS) entry which is preliminary data.</text>
</comment>
<dbReference type="InterPro" id="IPR013320">
    <property type="entry name" value="ConA-like_dom_sf"/>
</dbReference>
<dbReference type="InterPro" id="IPR006595">
    <property type="entry name" value="CTLH_C"/>
</dbReference>
<dbReference type="InParanoid" id="A0A2K1QQK7"/>
<dbReference type="InterPro" id="IPR001870">
    <property type="entry name" value="B30.2/SPRY"/>
</dbReference>
<dbReference type="CDD" id="cd12909">
    <property type="entry name" value="SPRY_RanBP9_10"/>
    <property type="match status" value="1"/>
</dbReference>
<dbReference type="Proteomes" id="UP000243797">
    <property type="component" value="Unassembled WGS sequence"/>
</dbReference>
<dbReference type="OrthoDB" id="25503at2759"/>
<dbReference type="Gene3D" id="2.60.120.920">
    <property type="match status" value="1"/>
</dbReference>
<dbReference type="InterPro" id="IPR013144">
    <property type="entry name" value="CRA_dom"/>
</dbReference>
<feature type="compositionally biased region" description="Low complexity" evidence="2">
    <location>
        <begin position="128"/>
        <end position="137"/>
    </location>
</feature>
<feature type="compositionally biased region" description="Polar residues" evidence="2">
    <location>
        <begin position="38"/>
        <end position="49"/>
    </location>
</feature>
<evidence type="ECO:0000259" key="3">
    <source>
        <dbReference type="PROSITE" id="PS50188"/>
    </source>
</evidence>
<dbReference type="SMART" id="SM00668">
    <property type="entry name" value="CTLH"/>
    <property type="match status" value="1"/>
</dbReference>
<dbReference type="InterPro" id="IPR024964">
    <property type="entry name" value="CTLH/CRA"/>
</dbReference>
<feature type="compositionally biased region" description="Basic and acidic residues" evidence="2">
    <location>
        <begin position="92"/>
        <end position="109"/>
    </location>
</feature>
<dbReference type="InterPro" id="IPR003877">
    <property type="entry name" value="SPRY_dom"/>
</dbReference>
<accession>A0A2K1QQK7</accession>
<dbReference type="EMBL" id="NKHZ01000051">
    <property type="protein sequence ID" value="PNS17376.1"/>
    <property type="molecule type" value="Genomic_DNA"/>
</dbReference>
<name>A0A2K1QQK7_9PEZI</name>
<gene>
    <name evidence="5" type="ORF">CAC42_7059</name>
</gene>
<dbReference type="SMART" id="SM00449">
    <property type="entry name" value="SPRY"/>
    <property type="match status" value="1"/>
</dbReference>